<evidence type="ECO:0000256" key="7">
    <source>
        <dbReference type="ARBA" id="ARBA00023242"/>
    </source>
</evidence>
<dbReference type="Gene3D" id="4.10.240.10">
    <property type="entry name" value="Zn(2)-C6 fungal-type DNA-binding domain"/>
    <property type="match status" value="1"/>
</dbReference>
<evidence type="ECO:0000256" key="6">
    <source>
        <dbReference type="ARBA" id="ARBA00023163"/>
    </source>
</evidence>
<keyword evidence="8" id="KW-0175">Coiled coil</keyword>
<dbReference type="InterPro" id="IPR036864">
    <property type="entry name" value="Zn2-C6_fun-type_DNA-bd_sf"/>
</dbReference>
<dbReference type="Pfam" id="PF00172">
    <property type="entry name" value="Zn_clus"/>
    <property type="match status" value="1"/>
</dbReference>
<dbReference type="SUPFAM" id="SSF57701">
    <property type="entry name" value="Zn2/Cys6 DNA-binding domain"/>
    <property type="match status" value="1"/>
</dbReference>
<dbReference type="PROSITE" id="PS00463">
    <property type="entry name" value="ZN2_CY6_FUNGAL_1"/>
    <property type="match status" value="1"/>
</dbReference>
<dbReference type="AlphaFoldDB" id="A0A0D7BGE3"/>
<evidence type="ECO:0000256" key="8">
    <source>
        <dbReference type="SAM" id="Coils"/>
    </source>
</evidence>
<dbReference type="GO" id="GO:0043565">
    <property type="term" value="F:sequence-specific DNA binding"/>
    <property type="evidence" value="ECO:0007669"/>
    <property type="project" value="TreeGrafter"/>
</dbReference>
<keyword evidence="3" id="KW-0862">Zinc</keyword>
<dbReference type="Proteomes" id="UP000054007">
    <property type="component" value="Unassembled WGS sequence"/>
</dbReference>
<evidence type="ECO:0000256" key="9">
    <source>
        <dbReference type="SAM" id="MobiDB-lite"/>
    </source>
</evidence>
<dbReference type="STRING" id="1314674.A0A0D7BGE3"/>
<dbReference type="PROSITE" id="PS50048">
    <property type="entry name" value="ZN2_CY6_FUNGAL_2"/>
    <property type="match status" value="1"/>
</dbReference>
<name>A0A0D7BGE3_9AGAR</name>
<reference evidence="11 12" key="1">
    <citation type="journal article" date="2015" name="Fungal Genet. Biol.">
        <title>Evolution of novel wood decay mechanisms in Agaricales revealed by the genome sequences of Fistulina hepatica and Cylindrobasidium torrendii.</title>
        <authorList>
            <person name="Floudas D."/>
            <person name="Held B.W."/>
            <person name="Riley R."/>
            <person name="Nagy L.G."/>
            <person name="Koehler G."/>
            <person name="Ransdell A.S."/>
            <person name="Younus H."/>
            <person name="Chow J."/>
            <person name="Chiniquy J."/>
            <person name="Lipzen A."/>
            <person name="Tritt A."/>
            <person name="Sun H."/>
            <person name="Haridas S."/>
            <person name="LaButti K."/>
            <person name="Ohm R.A."/>
            <person name="Kues U."/>
            <person name="Blanchette R.A."/>
            <person name="Grigoriev I.V."/>
            <person name="Minto R.E."/>
            <person name="Hibbett D.S."/>
        </authorList>
    </citation>
    <scope>NUCLEOTIDE SEQUENCE [LARGE SCALE GENOMIC DNA]</scope>
    <source>
        <strain evidence="11 12">FP15055 ss-10</strain>
    </source>
</reference>
<dbReference type="OrthoDB" id="2017365at2759"/>
<evidence type="ECO:0000313" key="12">
    <source>
        <dbReference type="Proteomes" id="UP000054007"/>
    </source>
</evidence>
<evidence type="ECO:0000256" key="1">
    <source>
        <dbReference type="ARBA" id="ARBA00004123"/>
    </source>
</evidence>
<dbReference type="GO" id="GO:0008270">
    <property type="term" value="F:zinc ion binding"/>
    <property type="evidence" value="ECO:0007669"/>
    <property type="project" value="InterPro"/>
</dbReference>
<dbReference type="InterPro" id="IPR052202">
    <property type="entry name" value="Yeast_MetPath_Reg"/>
</dbReference>
<evidence type="ECO:0000313" key="11">
    <source>
        <dbReference type="EMBL" id="KIY69250.1"/>
    </source>
</evidence>
<keyword evidence="7" id="KW-0539">Nucleus</keyword>
<protein>
    <recommendedName>
        <fullName evidence="10">Zn(2)-C6 fungal-type domain-containing protein</fullName>
    </recommendedName>
</protein>
<keyword evidence="12" id="KW-1185">Reference proteome</keyword>
<feature type="region of interest" description="Disordered" evidence="9">
    <location>
        <begin position="1"/>
        <end position="26"/>
    </location>
</feature>
<dbReference type="SMART" id="SM00066">
    <property type="entry name" value="GAL4"/>
    <property type="match status" value="1"/>
</dbReference>
<comment type="subcellular location">
    <subcellularLocation>
        <location evidence="1">Nucleus</location>
    </subcellularLocation>
</comment>
<feature type="domain" description="Zn(2)-C6 fungal-type" evidence="10">
    <location>
        <begin position="34"/>
        <end position="64"/>
    </location>
</feature>
<dbReference type="GO" id="GO:0005634">
    <property type="term" value="C:nucleus"/>
    <property type="evidence" value="ECO:0007669"/>
    <property type="project" value="UniProtKB-SubCell"/>
</dbReference>
<keyword evidence="4" id="KW-0805">Transcription regulation</keyword>
<gene>
    <name evidence="11" type="ORF">CYLTODRAFT_233828</name>
</gene>
<evidence type="ECO:0000256" key="2">
    <source>
        <dbReference type="ARBA" id="ARBA00022723"/>
    </source>
</evidence>
<dbReference type="EMBL" id="KN880487">
    <property type="protein sequence ID" value="KIY69250.1"/>
    <property type="molecule type" value="Genomic_DNA"/>
</dbReference>
<keyword evidence="6" id="KW-0804">Transcription</keyword>
<evidence type="ECO:0000256" key="5">
    <source>
        <dbReference type="ARBA" id="ARBA00023125"/>
    </source>
</evidence>
<evidence type="ECO:0000259" key="10">
    <source>
        <dbReference type="PROSITE" id="PS50048"/>
    </source>
</evidence>
<feature type="coiled-coil region" evidence="8">
    <location>
        <begin position="64"/>
        <end position="91"/>
    </location>
</feature>
<sequence>MVRKSSTVTSASPTDTDTPSSASSSLSSRLAKFACEPCRARKQKCGREWPRCKHCERVGRKCNFDDQESVISTLRERVAELETRVAKYQAARQHSARPSPHGGIVDNLILNPAKMREFFLHNRARIGLYFTPEHTQALLDGETSKVSPSLLYATQLVGSMMRLQDEDRFDPHPTLILQLSRTEKSFSIDGESLDVVTQIQIHEILTKFYFFHGDTKNATLHMLRGSHVVMKYGRHLIPSTVLPDGSIDFNEEEISALSQMMFVDQWVHFADARPSWAFILPPSLYAELPLLEAFFHQLNKADCLMAARLDFLQQIQNALLYLRSRTQVVPAPLRMLQTATMFLSFAALMKLHCLTAKTMPESREKMQQILMNVAAITKTFKEDDFRRLCPTVIYVWKLCIHVVRNEAEANAIPAPVVTAIVALVKQSAIMLDSKMPTHKLLDRLLPYLPNTVHAKD</sequence>
<keyword evidence="2" id="KW-0479">Metal-binding</keyword>
<evidence type="ECO:0000256" key="3">
    <source>
        <dbReference type="ARBA" id="ARBA00022833"/>
    </source>
</evidence>
<dbReference type="PANTHER" id="PTHR47782:SF12">
    <property type="entry name" value="ZN(II)2CYS6 TRANSCRIPTION FACTOR (EUROFUNG)"/>
    <property type="match status" value="1"/>
</dbReference>
<keyword evidence="5" id="KW-0238">DNA-binding</keyword>
<dbReference type="GO" id="GO:0045944">
    <property type="term" value="P:positive regulation of transcription by RNA polymerase II"/>
    <property type="evidence" value="ECO:0007669"/>
    <property type="project" value="TreeGrafter"/>
</dbReference>
<evidence type="ECO:0000256" key="4">
    <source>
        <dbReference type="ARBA" id="ARBA00023015"/>
    </source>
</evidence>
<dbReference type="PANTHER" id="PTHR47782">
    <property type="entry name" value="ZN(II)2CYS6 TRANSCRIPTION FACTOR (EUROFUNG)-RELATED"/>
    <property type="match status" value="1"/>
</dbReference>
<dbReference type="CDD" id="cd00067">
    <property type="entry name" value="GAL4"/>
    <property type="match status" value="1"/>
</dbReference>
<organism evidence="11 12">
    <name type="scientific">Cylindrobasidium torrendii FP15055 ss-10</name>
    <dbReference type="NCBI Taxonomy" id="1314674"/>
    <lineage>
        <taxon>Eukaryota</taxon>
        <taxon>Fungi</taxon>
        <taxon>Dikarya</taxon>
        <taxon>Basidiomycota</taxon>
        <taxon>Agaricomycotina</taxon>
        <taxon>Agaricomycetes</taxon>
        <taxon>Agaricomycetidae</taxon>
        <taxon>Agaricales</taxon>
        <taxon>Marasmiineae</taxon>
        <taxon>Physalacriaceae</taxon>
        <taxon>Cylindrobasidium</taxon>
    </lineage>
</organism>
<accession>A0A0D7BGE3</accession>
<dbReference type="InterPro" id="IPR001138">
    <property type="entry name" value="Zn2Cys6_DnaBD"/>
</dbReference>
<dbReference type="GO" id="GO:0000981">
    <property type="term" value="F:DNA-binding transcription factor activity, RNA polymerase II-specific"/>
    <property type="evidence" value="ECO:0007669"/>
    <property type="project" value="InterPro"/>
</dbReference>
<proteinExistence type="predicted"/>